<gene>
    <name evidence="8" type="ORF">CVIRNUC_006406</name>
</gene>
<keyword evidence="5" id="KW-0539">Nucleus</keyword>
<dbReference type="FunFam" id="1.10.10.60:FF:000087">
    <property type="entry name" value="DNA methyltransferase 1-associated protein 1"/>
    <property type="match status" value="1"/>
</dbReference>
<evidence type="ECO:0000259" key="7">
    <source>
        <dbReference type="SMART" id="SM00717"/>
    </source>
</evidence>
<comment type="caution">
    <text evidence="8">The sequence shown here is derived from an EMBL/GenBank/DDBJ whole genome shotgun (WGS) entry which is preliminary data.</text>
</comment>
<dbReference type="PANTHER" id="PTHR12855">
    <property type="entry name" value="DNA METHYLTRANSFERASE 1-ASSOCIATED PROTEIN 1 FAMILY MEMBER"/>
    <property type="match status" value="1"/>
</dbReference>
<dbReference type="GO" id="GO:0035267">
    <property type="term" value="C:NuA4 histone acetyltransferase complex"/>
    <property type="evidence" value="ECO:0007669"/>
    <property type="project" value="InterPro"/>
</dbReference>
<keyword evidence="4" id="KW-0804">Transcription</keyword>
<evidence type="ECO:0000313" key="9">
    <source>
        <dbReference type="Proteomes" id="UP001314263"/>
    </source>
</evidence>
<organism evidence="8 9">
    <name type="scientific">Coccomyxa viridis</name>
    <dbReference type="NCBI Taxonomy" id="1274662"/>
    <lineage>
        <taxon>Eukaryota</taxon>
        <taxon>Viridiplantae</taxon>
        <taxon>Chlorophyta</taxon>
        <taxon>core chlorophytes</taxon>
        <taxon>Trebouxiophyceae</taxon>
        <taxon>Trebouxiophyceae incertae sedis</taxon>
        <taxon>Coccomyxaceae</taxon>
        <taxon>Coccomyxa</taxon>
    </lineage>
</organism>
<feature type="region of interest" description="Disordered" evidence="6">
    <location>
        <begin position="398"/>
        <end position="427"/>
    </location>
</feature>
<evidence type="ECO:0000256" key="6">
    <source>
        <dbReference type="SAM" id="MobiDB-lite"/>
    </source>
</evidence>
<evidence type="ECO:0000313" key="8">
    <source>
        <dbReference type="EMBL" id="CAK0783207.1"/>
    </source>
</evidence>
<feature type="region of interest" description="Disordered" evidence="6">
    <location>
        <begin position="1"/>
        <end position="35"/>
    </location>
</feature>
<dbReference type="GO" id="GO:0006281">
    <property type="term" value="P:DNA repair"/>
    <property type="evidence" value="ECO:0007669"/>
    <property type="project" value="InterPro"/>
</dbReference>
<evidence type="ECO:0000256" key="1">
    <source>
        <dbReference type="ARBA" id="ARBA00004123"/>
    </source>
</evidence>
<name>A0AAV1IAI9_9CHLO</name>
<keyword evidence="2" id="KW-0156">Chromatin regulator</keyword>
<dbReference type="InterPro" id="IPR032563">
    <property type="entry name" value="DAMP1_SANT-like"/>
</dbReference>
<evidence type="ECO:0000256" key="2">
    <source>
        <dbReference type="ARBA" id="ARBA00022853"/>
    </source>
</evidence>
<dbReference type="InterPro" id="IPR027109">
    <property type="entry name" value="Swc4/Dmap1"/>
</dbReference>
<dbReference type="AlphaFoldDB" id="A0AAV1IAI9"/>
<dbReference type="GO" id="GO:0000812">
    <property type="term" value="C:Swr1 complex"/>
    <property type="evidence" value="ECO:0007669"/>
    <property type="project" value="TreeGrafter"/>
</dbReference>
<dbReference type="Proteomes" id="UP001314263">
    <property type="component" value="Unassembled WGS sequence"/>
</dbReference>
<dbReference type="InterPro" id="IPR001005">
    <property type="entry name" value="SANT/Myb"/>
</dbReference>
<evidence type="ECO:0000256" key="5">
    <source>
        <dbReference type="ARBA" id="ARBA00023242"/>
    </source>
</evidence>
<dbReference type="GO" id="GO:0003714">
    <property type="term" value="F:transcription corepressor activity"/>
    <property type="evidence" value="ECO:0007669"/>
    <property type="project" value="TreeGrafter"/>
</dbReference>
<evidence type="ECO:0000256" key="3">
    <source>
        <dbReference type="ARBA" id="ARBA00023015"/>
    </source>
</evidence>
<keyword evidence="9" id="KW-1185">Reference proteome</keyword>
<keyword evidence="3" id="KW-0805">Transcription regulation</keyword>
<dbReference type="GO" id="GO:0006338">
    <property type="term" value="P:chromatin remodeling"/>
    <property type="evidence" value="ECO:0007669"/>
    <property type="project" value="InterPro"/>
</dbReference>
<protein>
    <recommendedName>
        <fullName evidence="7">Myb-like domain-containing protein</fullName>
    </recommendedName>
</protein>
<sequence>MGDVRDILGVPRGQTAERQEAPKTKEKMQRPAGMSREAFALLGGSHPIVPSQLTEELRKKEDLKGLKQKRKSAKGQVTWRWQPFNNPARADTLALEHWVKCYKDQTGNKRPAEEGEYSFAKFNKKAQVYKYDDEEWENVVARDPEWDRAETDYLLSLCEQYDLRFLVIADRYEWAGGKSRTCEDLKERYYKVARSLQVAWEGTEEGAANLTLIKHPFNAQHERDRKQAIEVLLARTAQQDAEENVVLEQAGVVEEARRKEAALRKAAAQPARPAASAVGVAGGTPGALAAAAAVEVPPAVPEAQEPGTCSLLDADVAPHWPAKPGVYVRGAFTRQMGAQQLARMTGGTRAQKSVETALADLGMTATPDMSTRETCGAWLALRREIIDLNDLKRRVQVRADGAGSVGPEGRGKRTHKGKAPSRYDDAA</sequence>
<comment type="subcellular location">
    <subcellularLocation>
        <location evidence="1">Nucleus</location>
    </subcellularLocation>
</comment>
<proteinExistence type="predicted"/>
<dbReference type="SMART" id="SM00717">
    <property type="entry name" value="SANT"/>
    <property type="match status" value="1"/>
</dbReference>
<dbReference type="Gene3D" id="1.10.10.60">
    <property type="entry name" value="Homeodomain-like"/>
    <property type="match status" value="1"/>
</dbReference>
<dbReference type="Pfam" id="PF16282">
    <property type="entry name" value="SANT_DAMP1_like"/>
    <property type="match status" value="1"/>
</dbReference>
<accession>A0AAV1IAI9</accession>
<feature type="compositionally biased region" description="Basic and acidic residues" evidence="6">
    <location>
        <begin position="15"/>
        <end position="29"/>
    </location>
</feature>
<feature type="domain" description="Myb-like" evidence="7">
    <location>
        <begin position="142"/>
        <end position="195"/>
    </location>
</feature>
<dbReference type="GO" id="GO:0000122">
    <property type="term" value="P:negative regulation of transcription by RNA polymerase II"/>
    <property type="evidence" value="ECO:0007669"/>
    <property type="project" value="TreeGrafter"/>
</dbReference>
<reference evidence="8 9" key="1">
    <citation type="submission" date="2023-10" db="EMBL/GenBank/DDBJ databases">
        <authorList>
            <person name="Maclean D."/>
            <person name="Macfadyen A."/>
        </authorList>
    </citation>
    <scope>NUCLEOTIDE SEQUENCE [LARGE SCALE GENOMIC DNA]</scope>
</reference>
<dbReference type="EMBL" id="CAUYUE010000008">
    <property type="protein sequence ID" value="CAK0783207.1"/>
    <property type="molecule type" value="Genomic_DNA"/>
</dbReference>
<evidence type="ECO:0000256" key="4">
    <source>
        <dbReference type="ARBA" id="ARBA00023163"/>
    </source>
</evidence>
<dbReference type="PANTHER" id="PTHR12855:SF10">
    <property type="entry name" value="DNA METHYLTRANSFERASE 1-ASSOCIATED PROTEIN 1"/>
    <property type="match status" value="1"/>
</dbReference>